<name>A0ABT5B854_9BACT</name>
<keyword evidence="2" id="KW-1185">Reference proteome</keyword>
<accession>A0ABT5B854</accession>
<reference evidence="1 2" key="1">
    <citation type="submission" date="2022-11" db="EMBL/GenBank/DDBJ databases">
        <title>Minimal conservation of predation-associated metabolite biosynthetic gene clusters underscores biosynthetic potential of Myxococcota including descriptions for ten novel species: Archangium lansinium sp. nov., Myxococcus landrumus sp. nov., Nannocystis bai.</title>
        <authorList>
            <person name="Ahearne A."/>
            <person name="Stevens C."/>
            <person name="Dowd S."/>
        </authorList>
    </citation>
    <scope>NUCLEOTIDE SEQUENCE [LARGE SCALE GENOMIC DNA]</scope>
    <source>
        <strain evidence="1 2">NCELM</strain>
    </source>
</reference>
<comment type="caution">
    <text evidence="1">The sequence shown here is derived from an EMBL/GenBank/DDBJ whole genome shotgun (WGS) entry which is preliminary data.</text>
</comment>
<dbReference type="EMBL" id="JAQNDN010000010">
    <property type="protein sequence ID" value="MDC0669835.1"/>
    <property type="molecule type" value="Genomic_DNA"/>
</dbReference>
<sequence length="176" mass="19271">MHTNHSILHIIGRITGSVLVGALALVEPSQASAANTKLAGTAVYDLVQPFKCPPPPEGFEDFTSYPPLVLTGTLEGCWYTKILTVKDNGAPSGVYLETGEEFFTGTLNGEHVEFTTTYKFESKWDPDFATGVELRGRCQHPIVEGFSDSGEITGRVDFKDIVEDGSFVYRGHIRQL</sequence>
<gene>
    <name evidence="1" type="ORF">POL58_18925</name>
</gene>
<organism evidence="1 2">
    <name type="scientific">Nannocystis radixulma</name>
    <dbReference type="NCBI Taxonomy" id="2995305"/>
    <lineage>
        <taxon>Bacteria</taxon>
        <taxon>Pseudomonadati</taxon>
        <taxon>Myxococcota</taxon>
        <taxon>Polyangia</taxon>
        <taxon>Nannocystales</taxon>
        <taxon>Nannocystaceae</taxon>
        <taxon>Nannocystis</taxon>
    </lineage>
</organism>
<protein>
    <submittedName>
        <fullName evidence="1">Uncharacterized protein</fullName>
    </submittedName>
</protein>
<dbReference type="RefSeq" id="WP_271999642.1">
    <property type="nucleotide sequence ID" value="NZ_JAQNDN010000010.1"/>
</dbReference>
<proteinExistence type="predicted"/>
<evidence type="ECO:0000313" key="1">
    <source>
        <dbReference type="EMBL" id="MDC0669835.1"/>
    </source>
</evidence>
<dbReference type="Proteomes" id="UP001217838">
    <property type="component" value="Unassembled WGS sequence"/>
</dbReference>
<evidence type="ECO:0000313" key="2">
    <source>
        <dbReference type="Proteomes" id="UP001217838"/>
    </source>
</evidence>